<evidence type="ECO:0000313" key="2">
    <source>
        <dbReference type="EMBL" id="ADE53581.1"/>
    </source>
</evidence>
<evidence type="ECO:0008006" key="4">
    <source>
        <dbReference type="Google" id="ProtNLM"/>
    </source>
</evidence>
<dbReference type="RefSeq" id="WP_013042306.1">
    <property type="nucleotide sequence ID" value="NC_014008.1"/>
</dbReference>
<dbReference type="AlphaFoldDB" id="D5ENS2"/>
<dbReference type="Proteomes" id="UP000000925">
    <property type="component" value="Chromosome"/>
</dbReference>
<keyword evidence="1" id="KW-0732">Signal</keyword>
<dbReference type="KEGG" id="caa:Caka_0556"/>
<protein>
    <recommendedName>
        <fullName evidence="4">PEP-CTERM protein-sorting domain-containing protein</fullName>
    </recommendedName>
</protein>
<dbReference type="STRING" id="583355.Caka_0556"/>
<reference evidence="2 3" key="1">
    <citation type="journal article" date="2010" name="Stand. Genomic Sci.">
        <title>Complete genome sequence of Coraliomargarita akajimensis type strain (04OKA010-24).</title>
        <authorList>
            <person name="Mavromatis K."/>
            <person name="Abt B."/>
            <person name="Brambilla E."/>
            <person name="Lapidus A."/>
            <person name="Copeland A."/>
            <person name="Deshpande S."/>
            <person name="Nolan M."/>
            <person name="Lucas S."/>
            <person name="Tice H."/>
            <person name="Cheng J.F."/>
            <person name="Han C."/>
            <person name="Detter J.C."/>
            <person name="Woyke T."/>
            <person name="Goodwin L."/>
            <person name="Pitluck S."/>
            <person name="Held B."/>
            <person name="Brettin T."/>
            <person name="Tapia R."/>
            <person name="Ivanova N."/>
            <person name="Mikhailova N."/>
            <person name="Pati A."/>
            <person name="Liolios K."/>
            <person name="Chen A."/>
            <person name="Palaniappan K."/>
            <person name="Land M."/>
            <person name="Hauser L."/>
            <person name="Chang Y.J."/>
            <person name="Jeffries C.D."/>
            <person name="Rohde M."/>
            <person name="Goker M."/>
            <person name="Bristow J."/>
            <person name="Eisen J.A."/>
            <person name="Markowitz V."/>
            <person name="Hugenholtz P."/>
            <person name="Klenk H.P."/>
            <person name="Kyrpides N.C."/>
        </authorList>
    </citation>
    <scope>NUCLEOTIDE SEQUENCE [LARGE SCALE GENOMIC DNA]</scope>
    <source>
        <strain evidence="3">DSM 45221 / IAM 15411 / JCM 23193 / KCTC 12865</strain>
    </source>
</reference>
<dbReference type="EMBL" id="CP001998">
    <property type="protein sequence ID" value="ADE53581.1"/>
    <property type="molecule type" value="Genomic_DNA"/>
</dbReference>
<accession>D5ENS2</accession>
<keyword evidence="3" id="KW-1185">Reference proteome</keyword>
<evidence type="ECO:0000313" key="3">
    <source>
        <dbReference type="Proteomes" id="UP000000925"/>
    </source>
</evidence>
<sequence>MMKKTLLTAGALLGFSGLASAQLVFNTDFGAASDGGMTEAAGWEGQAAWTISSGNATNAANYSRARNLTQFKVAVGETVVVNITDLVFTGAGNGGNSLYSFGLASELEHTGAQMPQVAAELSFTGSSLSIGGVTDTAYAAGSDIVDIELQFTRLATGSGWDLVASINNKTDGTNFNGTTIASTNIAGQTGDNAGLTLSQFLDADTTNNDARFGMRGTTGAATDAAIAIGGVSVSVIPEPGSFAMIAGLFGLGLVTVRRKR</sequence>
<evidence type="ECO:0000256" key="1">
    <source>
        <dbReference type="SAM" id="SignalP"/>
    </source>
</evidence>
<organism evidence="2 3">
    <name type="scientific">Coraliomargarita akajimensis (strain DSM 45221 / IAM 15411 / JCM 23193 / KCTC 12865 / 04OKA010-24)</name>
    <dbReference type="NCBI Taxonomy" id="583355"/>
    <lineage>
        <taxon>Bacteria</taxon>
        <taxon>Pseudomonadati</taxon>
        <taxon>Verrucomicrobiota</taxon>
        <taxon>Opitutia</taxon>
        <taxon>Puniceicoccales</taxon>
        <taxon>Coraliomargaritaceae</taxon>
        <taxon>Coraliomargarita</taxon>
    </lineage>
</organism>
<dbReference type="HOGENOM" id="CLU_958822_0_0_0"/>
<feature type="chain" id="PRO_5003070850" description="PEP-CTERM protein-sorting domain-containing protein" evidence="1">
    <location>
        <begin position="22"/>
        <end position="260"/>
    </location>
</feature>
<feature type="signal peptide" evidence="1">
    <location>
        <begin position="1"/>
        <end position="21"/>
    </location>
</feature>
<gene>
    <name evidence="2" type="ordered locus">Caka_0556</name>
</gene>
<name>D5ENS2_CORAD</name>
<proteinExistence type="predicted"/>